<evidence type="ECO:0000256" key="1">
    <source>
        <dbReference type="ARBA" id="ARBA00001947"/>
    </source>
</evidence>
<dbReference type="Gene3D" id="3.40.630.10">
    <property type="entry name" value="Zn peptidases"/>
    <property type="match status" value="1"/>
</dbReference>
<comment type="cofactor">
    <cofactor evidence="1">
        <name>Zn(2+)</name>
        <dbReference type="ChEBI" id="CHEBI:29105"/>
    </cofactor>
</comment>
<keyword evidence="3" id="KW-0645">Protease</keyword>
<dbReference type="AlphaFoldDB" id="A0A4R1BEE9"/>
<dbReference type="GO" id="GO:0004181">
    <property type="term" value="F:metallocarboxypeptidase activity"/>
    <property type="evidence" value="ECO:0007669"/>
    <property type="project" value="InterPro"/>
</dbReference>
<name>A0A4R1BEE9_9PROT</name>
<comment type="caution">
    <text evidence="9">The sequence shown here is derived from an EMBL/GenBank/DDBJ whole genome shotgun (WGS) entry which is preliminary data.</text>
</comment>
<dbReference type="InterPro" id="IPR000834">
    <property type="entry name" value="Peptidase_M14"/>
</dbReference>
<keyword evidence="5" id="KW-0862">Zinc</keyword>
<protein>
    <submittedName>
        <fullName evidence="9">Murein peptide amidase A</fullName>
    </submittedName>
</protein>
<evidence type="ECO:0000256" key="2">
    <source>
        <dbReference type="ARBA" id="ARBA00005988"/>
    </source>
</evidence>
<evidence type="ECO:0000259" key="8">
    <source>
        <dbReference type="PROSITE" id="PS52035"/>
    </source>
</evidence>
<evidence type="ECO:0000256" key="6">
    <source>
        <dbReference type="ARBA" id="ARBA00023049"/>
    </source>
</evidence>
<dbReference type="GO" id="GO:0005615">
    <property type="term" value="C:extracellular space"/>
    <property type="evidence" value="ECO:0007669"/>
    <property type="project" value="TreeGrafter"/>
</dbReference>
<feature type="domain" description="Peptidase M14" evidence="8">
    <location>
        <begin position="102"/>
        <end position="356"/>
    </location>
</feature>
<dbReference type="Proteomes" id="UP000295443">
    <property type="component" value="Unassembled WGS sequence"/>
</dbReference>
<dbReference type="Pfam" id="PF00246">
    <property type="entry name" value="Peptidase_M14"/>
    <property type="match status" value="1"/>
</dbReference>
<evidence type="ECO:0000256" key="4">
    <source>
        <dbReference type="ARBA" id="ARBA00022801"/>
    </source>
</evidence>
<feature type="active site" description="Proton donor/acceptor" evidence="7">
    <location>
        <position position="325"/>
    </location>
</feature>
<comment type="similarity">
    <text evidence="2 7">Belongs to the peptidase M14 family.</text>
</comment>
<evidence type="ECO:0000313" key="10">
    <source>
        <dbReference type="Proteomes" id="UP000295443"/>
    </source>
</evidence>
<organism evidence="9 10">
    <name type="scientific">Parasulfuritortus cantonensis</name>
    <dbReference type="NCBI Taxonomy" id="2528202"/>
    <lineage>
        <taxon>Bacteria</taxon>
        <taxon>Pseudomonadati</taxon>
        <taxon>Pseudomonadota</taxon>
        <taxon>Betaproteobacteria</taxon>
        <taxon>Nitrosomonadales</taxon>
        <taxon>Thiobacillaceae</taxon>
        <taxon>Parasulfuritortus</taxon>
    </lineage>
</organism>
<proteinExistence type="inferred from homology"/>
<evidence type="ECO:0000256" key="5">
    <source>
        <dbReference type="ARBA" id="ARBA00022833"/>
    </source>
</evidence>
<accession>A0A4R1BEE9</accession>
<dbReference type="GO" id="GO:0008270">
    <property type="term" value="F:zinc ion binding"/>
    <property type="evidence" value="ECO:0007669"/>
    <property type="project" value="InterPro"/>
</dbReference>
<dbReference type="PANTHER" id="PTHR11705">
    <property type="entry name" value="PROTEASE FAMILY M14 CARBOXYPEPTIDASE A,B"/>
    <property type="match status" value="1"/>
</dbReference>
<evidence type="ECO:0000313" key="9">
    <source>
        <dbReference type="EMBL" id="TCJ15526.1"/>
    </source>
</evidence>
<dbReference type="OrthoDB" id="9779324at2"/>
<dbReference type="EMBL" id="SJZB01000026">
    <property type="protein sequence ID" value="TCJ15526.1"/>
    <property type="molecule type" value="Genomic_DNA"/>
</dbReference>
<reference evidence="9 10" key="1">
    <citation type="submission" date="2019-03" db="EMBL/GenBank/DDBJ databases">
        <title>Genome sequence of Thiobacillaceae bacterium LSR1, a sulfur-oxidizing bacterium isolated from freshwater sediment.</title>
        <authorList>
            <person name="Li S."/>
        </authorList>
    </citation>
    <scope>NUCLEOTIDE SEQUENCE [LARGE SCALE GENOMIC DNA]</scope>
    <source>
        <strain evidence="9 10">LSR1</strain>
    </source>
</reference>
<evidence type="ECO:0000256" key="7">
    <source>
        <dbReference type="PROSITE-ProRule" id="PRU01379"/>
    </source>
</evidence>
<keyword evidence="4" id="KW-0378">Hydrolase</keyword>
<gene>
    <name evidence="9" type="ORF">EZJ19_06765</name>
</gene>
<keyword evidence="10" id="KW-1185">Reference proteome</keyword>
<keyword evidence="6" id="KW-0482">Metalloprotease</keyword>
<dbReference type="PANTHER" id="PTHR11705:SF143">
    <property type="entry name" value="SLL0236 PROTEIN"/>
    <property type="match status" value="1"/>
</dbReference>
<dbReference type="GO" id="GO:0006508">
    <property type="term" value="P:proteolysis"/>
    <property type="evidence" value="ECO:0007669"/>
    <property type="project" value="UniProtKB-KW"/>
</dbReference>
<dbReference type="SMART" id="SM00631">
    <property type="entry name" value="Zn_pept"/>
    <property type="match status" value="1"/>
</dbReference>
<dbReference type="SUPFAM" id="SSF53187">
    <property type="entry name" value="Zn-dependent exopeptidases"/>
    <property type="match status" value="1"/>
</dbReference>
<dbReference type="PROSITE" id="PS52035">
    <property type="entry name" value="PEPTIDASE_M14"/>
    <property type="match status" value="1"/>
</dbReference>
<sequence>MAACMPGRTPGPVGIAEQQQPCRYRAHPARRSRPRGPGVGVPSCHYPVAPRPDRRLAAEVPCDLCIVEPTTYRQHAMIRFIFLSLLAMPVFSVPAQAGESEVVDAWCDYLGNRLRSVSADACHAQNFVAAEVRTPQGNPLVTRDIPAAGQAGTEAKRILVIGGIHGDELTSISVVFRWLDWLGQADAATYQWRVIPVANPDGLMAKPSTRVNANGVDLNRNFQTPDWDRDAQDYWVKRTRRDPRRYPGKSAGSEAETRWLQDQIADYRPDLIISVHAPYNLLDYDGPVPEPMRFGRLSLNRLGVYPGSMGNYAGVFKQIPVITIELPNATSMPSQRDQQAMWEDMLKWVRHNIKDLAVPGPTAKR</sequence>
<evidence type="ECO:0000256" key="3">
    <source>
        <dbReference type="ARBA" id="ARBA00022670"/>
    </source>
</evidence>